<dbReference type="InterPro" id="IPR009038">
    <property type="entry name" value="GOLD_dom"/>
</dbReference>
<organism evidence="5 6">
    <name type="scientific">Acropora cervicornis</name>
    <name type="common">Staghorn coral</name>
    <dbReference type="NCBI Taxonomy" id="6130"/>
    <lineage>
        <taxon>Eukaryota</taxon>
        <taxon>Metazoa</taxon>
        <taxon>Cnidaria</taxon>
        <taxon>Anthozoa</taxon>
        <taxon>Hexacorallia</taxon>
        <taxon>Scleractinia</taxon>
        <taxon>Astrocoeniina</taxon>
        <taxon>Acroporidae</taxon>
        <taxon>Acropora</taxon>
    </lineage>
</organism>
<feature type="compositionally biased region" description="Low complexity" evidence="2">
    <location>
        <begin position="215"/>
        <end position="228"/>
    </location>
</feature>
<comment type="caution">
    <text evidence="5">The sequence shown here is derived from an EMBL/GenBank/DDBJ whole genome shotgun (WGS) entry which is preliminary data.</text>
</comment>
<dbReference type="SUPFAM" id="SSF101576">
    <property type="entry name" value="Supernatant protein factor (SPF), C-terminal domain"/>
    <property type="match status" value="1"/>
</dbReference>
<feature type="region of interest" description="Disordered" evidence="2">
    <location>
        <begin position="1"/>
        <end position="41"/>
    </location>
</feature>
<reference evidence="5" key="1">
    <citation type="journal article" date="2023" name="G3 (Bethesda)">
        <title>Whole genome assembly and annotation of the endangered Caribbean coral Acropora cervicornis.</title>
        <authorList>
            <person name="Selwyn J.D."/>
            <person name="Vollmer S.V."/>
        </authorList>
    </citation>
    <scope>NUCLEOTIDE SEQUENCE</scope>
    <source>
        <strain evidence="5">K2</strain>
    </source>
</reference>
<dbReference type="PANTHER" id="PTHR22973">
    <property type="entry name" value="LD35087P"/>
    <property type="match status" value="1"/>
</dbReference>
<reference evidence="5" key="2">
    <citation type="journal article" date="2023" name="Science">
        <title>Genomic signatures of disease resistance in endangered staghorn corals.</title>
        <authorList>
            <person name="Vollmer S.V."/>
            <person name="Selwyn J.D."/>
            <person name="Despard B.A."/>
            <person name="Roesel C.L."/>
        </authorList>
    </citation>
    <scope>NUCLEOTIDE SEQUENCE</scope>
    <source>
        <strain evidence="5">K2</strain>
    </source>
</reference>
<feature type="domain" description="GOLD" evidence="3">
    <location>
        <begin position="251"/>
        <end position="394"/>
    </location>
</feature>
<dbReference type="Gene3D" id="2.60.120.680">
    <property type="entry name" value="GOLD domain"/>
    <property type="match status" value="1"/>
</dbReference>
<feature type="compositionally biased region" description="Polar residues" evidence="2">
    <location>
        <begin position="1"/>
        <end position="20"/>
    </location>
</feature>
<dbReference type="InterPro" id="IPR035984">
    <property type="entry name" value="Acyl-CoA-binding_sf"/>
</dbReference>
<evidence type="ECO:0000313" key="6">
    <source>
        <dbReference type="Proteomes" id="UP001249851"/>
    </source>
</evidence>
<dbReference type="GO" id="GO:0000139">
    <property type="term" value="C:Golgi membrane"/>
    <property type="evidence" value="ECO:0007669"/>
    <property type="project" value="TreeGrafter"/>
</dbReference>
<dbReference type="AlphaFoldDB" id="A0AAD9VAM5"/>
<evidence type="ECO:0000313" key="5">
    <source>
        <dbReference type="EMBL" id="KAK2567451.1"/>
    </source>
</evidence>
<evidence type="ECO:0000259" key="4">
    <source>
        <dbReference type="PROSITE" id="PS51228"/>
    </source>
</evidence>
<name>A0AAD9VAM5_ACRCE</name>
<feature type="region of interest" description="Disordered" evidence="2">
    <location>
        <begin position="215"/>
        <end position="244"/>
    </location>
</feature>
<keyword evidence="1" id="KW-0007">Acetylation</keyword>
<feature type="region of interest" description="Disordered" evidence="2">
    <location>
        <begin position="322"/>
        <end position="344"/>
    </location>
</feature>
<dbReference type="PROSITE" id="PS51228">
    <property type="entry name" value="ACB_2"/>
    <property type="match status" value="1"/>
</dbReference>
<dbReference type="InterPro" id="IPR000582">
    <property type="entry name" value="Acyl-CoA-binding_protein"/>
</dbReference>
<dbReference type="GO" id="GO:0000062">
    <property type="term" value="F:fatty-acyl-CoA binding"/>
    <property type="evidence" value="ECO:0007669"/>
    <property type="project" value="InterPro"/>
</dbReference>
<dbReference type="InterPro" id="IPR052269">
    <property type="entry name" value="Golgi-PI4KB_interaction"/>
</dbReference>
<dbReference type="InterPro" id="IPR014352">
    <property type="entry name" value="FERM/acyl-CoA-bd_prot_sf"/>
</dbReference>
<dbReference type="PROSITE" id="PS50866">
    <property type="entry name" value="GOLD"/>
    <property type="match status" value="1"/>
</dbReference>
<evidence type="ECO:0000259" key="3">
    <source>
        <dbReference type="PROSITE" id="PS50866"/>
    </source>
</evidence>
<dbReference type="Proteomes" id="UP001249851">
    <property type="component" value="Unassembled WGS sequence"/>
</dbReference>
<dbReference type="EMBL" id="JARQWQ010000014">
    <property type="protein sequence ID" value="KAK2567451.1"/>
    <property type="molecule type" value="Genomic_DNA"/>
</dbReference>
<keyword evidence="6" id="KW-1185">Reference proteome</keyword>
<dbReference type="SUPFAM" id="SSF47027">
    <property type="entry name" value="Acyl-CoA binding protein"/>
    <property type="match status" value="1"/>
</dbReference>
<evidence type="ECO:0000256" key="1">
    <source>
        <dbReference type="ARBA" id="ARBA00022990"/>
    </source>
</evidence>
<dbReference type="Pfam" id="PF13897">
    <property type="entry name" value="GOLD_2"/>
    <property type="match status" value="1"/>
</dbReference>
<sequence>MADGQRNTETITENSHNLTITEDRNFAADISQDQEQEAKEPPYKYGYSLPEYYKLCLQYYHKEKQIIKLTYDEKVELTAYWKQISCGPYDPEKYPDVGYFDVIGNDRRRAWEGLGNMQAKEAMKKFCSLLGTCSPELRPWMEAQQKEKEVKERLQREEEERQRREAEEAAERERQRLLAEEMQRQAEEEERRKQEEIRKQQEQVLQQQQEQQQQQTLQQHQQQNVGQQEKTMAANGTSRIAPASLWTRPKVQEFIQHVKSDPSSVLVVGRGETLTVRVPTHEGGNCLFWEFATEYYDLGFGVSFEWSQPYSKNVIVAVNESDDEEFTEEDKSSETESNPTKPRTDEILPVVRRPCNEEVIVGSHMYPGRGVYLLKFDNSYSLFRSKTLYYRVYYTR</sequence>
<feature type="domain" description="ACB" evidence="4">
    <location>
        <begin position="49"/>
        <end position="139"/>
    </location>
</feature>
<dbReference type="PANTHER" id="PTHR22973:SF12">
    <property type="entry name" value="LD35087P"/>
    <property type="match status" value="1"/>
</dbReference>
<feature type="region of interest" description="Disordered" evidence="2">
    <location>
        <begin position="147"/>
        <end position="175"/>
    </location>
</feature>
<evidence type="ECO:0000256" key="2">
    <source>
        <dbReference type="SAM" id="MobiDB-lite"/>
    </source>
</evidence>
<accession>A0AAD9VAM5</accession>
<proteinExistence type="predicted"/>
<dbReference type="InterPro" id="IPR036598">
    <property type="entry name" value="GOLD_dom_sf"/>
</dbReference>
<gene>
    <name evidence="5" type="ORF">P5673_008268</name>
</gene>
<dbReference type="Pfam" id="PF00887">
    <property type="entry name" value="ACBP"/>
    <property type="match status" value="1"/>
</dbReference>
<dbReference type="Gene3D" id="1.20.80.10">
    <property type="match status" value="1"/>
</dbReference>
<protein>
    <submittedName>
        <fullName evidence="5">Golgi resident protein GCP60</fullName>
    </submittedName>
</protein>